<evidence type="ECO:0008006" key="4">
    <source>
        <dbReference type="Google" id="ProtNLM"/>
    </source>
</evidence>
<organism evidence="2 3">
    <name type="scientific">Hymenobacter roseosalivarius DSM 11622</name>
    <dbReference type="NCBI Taxonomy" id="645990"/>
    <lineage>
        <taxon>Bacteria</taxon>
        <taxon>Pseudomonadati</taxon>
        <taxon>Bacteroidota</taxon>
        <taxon>Cytophagia</taxon>
        <taxon>Cytophagales</taxon>
        <taxon>Hymenobacteraceae</taxon>
        <taxon>Hymenobacter</taxon>
    </lineage>
</organism>
<keyword evidence="3" id="KW-1185">Reference proteome</keyword>
<protein>
    <recommendedName>
        <fullName evidence="4">Outer membrane efflux protein</fullName>
    </recommendedName>
</protein>
<feature type="signal peptide" evidence="1">
    <location>
        <begin position="1"/>
        <end position="21"/>
    </location>
</feature>
<reference evidence="2 3" key="1">
    <citation type="submission" date="2017-04" db="EMBL/GenBank/DDBJ databases">
        <authorList>
            <person name="Afonso C.L."/>
            <person name="Miller P.J."/>
            <person name="Scott M.A."/>
            <person name="Spackman E."/>
            <person name="Goraichik I."/>
            <person name="Dimitrov K.M."/>
            <person name="Suarez D.L."/>
            <person name="Swayne D.E."/>
        </authorList>
    </citation>
    <scope>NUCLEOTIDE SEQUENCE [LARGE SCALE GENOMIC DNA]</scope>
    <source>
        <strain evidence="2 3">DSM 11622</strain>
    </source>
</reference>
<dbReference type="EMBL" id="FWWW01000097">
    <property type="protein sequence ID" value="SMC00030.1"/>
    <property type="molecule type" value="Genomic_DNA"/>
</dbReference>
<dbReference type="STRING" id="645990.SAMN00120144_3763"/>
<proteinExistence type="predicted"/>
<accession>A0A1W1W3J6</accession>
<evidence type="ECO:0000313" key="2">
    <source>
        <dbReference type="EMBL" id="SMC00030.1"/>
    </source>
</evidence>
<dbReference type="Proteomes" id="UP000192266">
    <property type="component" value="Unassembled WGS sequence"/>
</dbReference>
<evidence type="ECO:0000256" key="1">
    <source>
        <dbReference type="SAM" id="SignalP"/>
    </source>
</evidence>
<feature type="chain" id="PRO_5013048753" description="Outer membrane efflux protein" evidence="1">
    <location>
        <begin position="22"/>
        <end position="122"/>
    </location>
</feature>
<evidence type="ECO:0000313" key="3">
    <source>
        <dbReference type="Proteomes" id="UP000192266"/>
    </source>
</evidence>
<sequence length="122" mass="13504">MKKVYYFACLVLCLSAVSSHASTADESTASQARATVLTRAIANKARLDEGQYLKVKQLNVKMLADIDALKARYAADPLSLDQKMAEVQIEYDVALARVMRSNQFVMYQQSRSSMTALMNGSN</sequence>
<dbReference type="OrthoDB" id="882534at2"/>
<gene>
    <name evidence="2" type="ORF">SAMN00120144_3763</name>
</gene>
<dbReference type="RefSeq" id="WP_143435051.1">
    <property type="nucleotide sequence ID" value="NZ_FWWW01000097.1"/>
</dbReference>
<keyword evidence="1" id="KW-0732">Signal</keyword>
<dbReference type="AlphaFoldDB" id="A0A1W1W3J6"/>
<name>A0A1W1W3J6_9BACT</name>